<evidence type="ECO:0000313" key="2">
    <source>
        <dbReference type="EMBL" id="ROO88704.1"/>
    </source>
</evidence>
<dbReference type="OrthoDB" id="67499at2"/>
<dbReference type="GO" id="GO:0016853">
    <property type="term" value="F:isomerase activity"/>
    <property type="evidence" value="ECO:0007669"/>
    <property type="project" value="UniProtKB-KW"/>
</dbReference>
<evidence type="ECO:0000313" key="3">
    <source>
        <dbReference type="Proteomes" id="UP000272400"/>
    </source>
</evidence>
<dbReference type="Proteomes" id="UP000272400">
    <property type="component" value="Unassembled WGS sequence"/>
</dbReference>
<dbReference type="AlphaFoldDB" id="A0A3N1D5A0"/>
<sequence>MTHPHDTEILDLVDGRDTVIRQIARSDFPRWEGRGHLRVVDCFLRNDRGELWIPRRALDKRLAPGGLDYSVGEHVLSGEDYPAAAVRGFAEELNLTVTPADLTYLAKIPPAPGKPFFQALYLLATDTAPRYNPADFTGFTWLTPEDLLTRIERGDPAKPSLAATVRHLLHLTRP</sequence>
<accession>A0A3N1D5A0</accession>
<dbReference type="InterPro" id="IPR000086">
    <property type="entry name" value="NUDIX_hydrolase_dom"/>
</dbReference>
<evidence type="ECO:0000259" key="1">
    <source>
        <dbReference type="PROSITE" id="PS51462"/>
    </source>
</evidence>
<name>A0A3N1D5A0_9ACTN</name>
<dbReference type="InterPro" id="IPR015797">
    <property type="entry name" value="NUDIX_hydrolase-like_dom_sf"/>
</dbReference>
<dbReference type="CDD" id="cd24154">
    <property type="entry name" value="NUDIX_DR0079"/>
    <property type="match status" value="1"/>
</dbReference>
<dbReference type="Gene3D" id="3.90.79.10">
    <property type="entry name" value="Nucleoside Triphosphate Pyrophosphohydrolase"/>
    <property type="match status" value="1"/>
</dbReference>
<dbReference type="SUPFAM" id="SSF55811">
    <property type="entry name" value="Nudix"/>
    <property type="match status" value="1"/>
</dbReference>
<gene>
    <name evidence="2" type="ORF">EDD29_6379</name>
</gene>
<dbReference type="RefSeq" id="WP_123667910.1">
    <property type="nucleotide sequence ID" value="NZ_RJKE01000001.1"/>
</dbReference>
<dbReference type="Pfam" id="PF00293">
    <property type="entry name" value="NUDIX"/>
    <property type="match status" value="1"/>
</dbReference>
<keyword evidence="2" id="KW-0413">Isomerase</keyword>
<proteinExistence type="predicted"/>
<protein>
    <submittedName>
        <fullName evidence="2">Isopentenyl-diphosphate delta-isomerase</fullName>
    </submittedName>
</protein>
<feature type="domain" description="Nudix hydrolase" evidence="1">
    <location>
        <begin position="35"/>
        <end position="164"/>
    </location>
</feature>
<dbReference type="PROSITE" id="PS51462">
    <property type="entry name" value="NUDIX"/>
    <property type="match status" value="1"/>
</dbReference>
<comment type="caution">
    <text evidence="2">The sequence shown here is derived from an EMBL/GenBank/DDBJ whole genome shotgun (WGS) entry which is preliminary data.</text>
</comment>
<reference evidence="2 3" key="1">
    <citation type="submission" date="2018-11" db="EMBL/GenBank/DDBJ databases">
        <title>Sequencing the genomes of 1000 actinobacteria strains.</title>
        <authorList>
            <person name="Klenk H.-P."/>
        </authorList>
    </citation>
    <scope>NUCLEOTIDE SEQUENCE [LARGE SCALE GENOMIC DNA]</scope>
    <source>
        <strain evidence="2 3">DSM 44254</strain>
    </source>
</reference>
<keyword evidence="3" id="KW-1185">Reference proteome</keyword>
<dbReference type="EMBL" id="RJKE01000001">
    <property type="protein sequence ID" value="ROO88704.1"/>
    <property type="molecule type" value="Genomic_DNA"/>
</dbReference>
<organism evidence="2 3">
    <name type="scientific">Actinocorallia herbida</name>
    <dbReference type="NCBI Taxonomy" id="58109"/>
    <lineage>
        <taxon>Bacteria</taxon>
        <taxon>Bacillati</taxon>
        <taxon>Actinomycetota</taxon>
        <taxon>Actinomycetes</taxon>
        <taxon>Streptosporangiales</taxon>
        <taxon>Thermomonosporaceae</taxon>
        <taxon>Actinocorallia</taxon>
    </lineage>
</organism>